<sequence length="111" mass="12608">METILHYIQELQRMADDLAGGVSDVTRYEEECESFFARLEEIVGDNFPAQASFLEARLTGARANMAYLLRQQGDMERHQSLVKRGLDGIYQSLKNPPLQVEADDGEGDYTY</sequence>
<dbReference type="AlphaFoldDB" id="A0A6N4RDP2"/>
<dbReference type="Proteomes" id="UP000320948">
    <property type="component" value="Unassembled WGS sequence"/>
</dbReference>
<evidence type="ECO:0008006" key="3">
    <source>
        <dbReference type="Google" id="ProtNLM"/>
    </source>
</evidence>
<protein>
    <recommendedName>
        <fullName evidence="3">Flagellar protein FliT</fullName>
    </recommendedName>
</protein>
<proteinExistence type="predicted"/>
<organism evidence="1 2">
    <name type="scientific">Blastochloris viridis</name>
    <name type="common">Rhodopseudomonas viridis</name>
    <dbReference type="NCBI Taxonomy" id="1079"/>
    <lineage>
        <taxon>Bacteria</taxon>
        <taxon>Pseudomonadati</taxon>
        <taxon>Pseudomonadota</taxon>
        <taxon>Alphaproteobacteria</taxon>
        <taxon>Hyphomicrobiales</taxon>
        <taxon>Blastochloridaceae</taxon>
        <taxon>Blastochloris</taxon>
    </lineage>
</organism>
<name>A0A6N4RDP2_BLAVI</name>
<evidence type="ECO:0000313" key="2">
    <source>
        <dbReference type="Proteomes" id="UP000320948"/>
    </source>
</evidence>
<gene>
    <name evidence="1" type="ORF">DI628_02005</name>
</gene>
<comment type="caution">
    <text evidence="1">The sequence shown here is derived from an EMBL/GenBank/DDBJ whole genome shotgun (WGS) entry which is preliminary data.</text>
</comment>
<dbReference type="EMBL" id="VAFM01000001">
    <property type="protein sequence ID" value="TKW61419.1"/>
    <property type="molecule type" value="Genomic_DNA"/>
</dbReference>
<evidence type="ECO:0000313" key="1">
    <source>
        <dbReference type="EMBL" id="TKW61419.1"/>
    </source>
</evidence>
<accession>A0A6N4RDP2</accession>
<reference evidence="1 2" key="1">
    <citation type="journal article" date="2017" name="Nat. Commun.">
        <title>In situ click chemistry generation of cyclooxygenase-2 inhibitors.</title>
        <authorList>
            <person name="Bhardwaj A."/>
            <person name="Kaur J."/>
            <person name="Wuest M."/>
            <person name="Wuest F."/>
        </authorList>
    </citation>
    <scope>NUCLEOTIDE SEQUENCE [LARGE SCALE GENOMIC DNA]</scope>
    <source>
        <strain evidence="1">S2_018_000_R2_106</strain>
    </source>
</reference>